<keyword evidence="2" id="KW-0472">Membrane</keyword>
<name>A0A8H3ALH2_9AGAM</name>
<feature type="region of interest" description="Disordered" evidence="1">
    <location>
        <begin position="598"/>
        <end position="619"/>
    </location>
</feature>
<sequence length="619" mass="69801">MAQKLKRLSELLLSPSFSFLDQQNQVLWSLVAMNNLFMLIVDPIRSNTYLGCFLAQTVINFVNGVLLAICFVFADIYGLYNPRFPAYLAFGVSIPLNSVCSLCLLALNLQSANLLQPMVPLRQIWRFNTKDVFMGKVTPLKRTCALSVLGYTRATQPKIPQIFPILGRSMAHLLFRRIKPVETRMYAFARNMFAVACIVVIIYRAVTALLQAQNQIETRMKSDDCNSRASYHHSIQLLVEVDTADRPNLIVKHIPGDDIVAPWADSTGLWQDCHFDMDSVELLRDTSRYRSLILYNCGSLMLSPGSNDMAAFYFELRRSNTQLTSIPLPYIWLSNGEEQKGNAGLPLTRAQAVRSYLPLWELRPGVHIEAEAKLITRRLIKSSIWRDIIFNLDPTYTTLSLYPIVDLGMSNYSTRNIASARISTKLNPGFVYFRDHVAPPYRAPHDTCDLIEDYRSSTVFDVIGSVGGLFALLQSINIFLFGRPLFWGLNGAKLISPFGLLGGFSSKNFKRRLGEQYHTKSNQDNSVPVKIRTSAFLRDFVIDFGPADIDPEQYALYPSESSSPILRSEQGDIPDPLIPLEEMGFNSASQSTTNLQEIYDTDGNNHNTIRNVEQPDDVV</sequence>
<evidence type="ECO:0000256" key="1">
    <source>
        <dbReference type="SAM" id="MobiDB-lite"/>
    </source>
</evidence>
<keyword evidence="2" id="KW-0812">Transmembrane</keyword>
<feature type="transmembrane region" description="Helical" evidence="2">
    <location>
        <begin position="185"/>
        <end position="206"/>
    </location>
</feature>
<feature type="compositionally biased region" description="Polar residues" evidence="1">
    <location>
        <begin position="598"/>
        <end position="611"/>
    </location>
</feature>
<organism evidence="3 4">
    <name type="scientific">Rhizoctonia solani</name>
    <dbReference type="NCBI Taxonomy" id="456999"/>
    <lineage>
        <taxon>Eukaryota</taxon>
        <taxon>Fungi</taxon>
        <taxon>Dikarya</taxon>
        <taxon>Basidiomycota</taxon>
        <taxon>Agaricomycotina</taxon>
        <taxon>Agaricomycetes</taxon>
        <taxon>Cantharellales</taxon>
        <taxon>Ceratobasidiaceae</taxon>
        <taxon>Rhizoctonia</taxon>
    </lineage>
</organism>
<proteinExistence type="predicted"/>
<gene>
    <name evidence="3" type="ORF">RDB_LOCUS40082</name>
</gene>
<reference evidence="3" key="1">
    <citation type="submission" date="2021-01" db="EMBL/GenBank/DDBJ databases">
        <authorList>
            <person name="Kaushik A."/>
        </authorList>
    </citation>
    <scope>NUCLEOTIDE SEQUENCE</scope>
    <source>
        <strain evidence="3">AG3-1AP</strain>
    </source>
</reference>
<evidence type="ECO:0000256" key="2">
    <source>
        <dbReference type="SAM" id="Phobius"/>
    </source>
</evidence>
<protein>
    <submittedName>
        <fullName evidence="3">Uncharacterized protein</fullName>
    </submittedName>
</protein>
<evidence type="ECO:0000313" key="4">
    <source>
        <dbReference type="Proteomes" id="UP000663831"/>
    </source>
</evidence>
<evidence type="ECO:0000313" key="3">
    <source>
        <dbReference type="EMBL" id="CAE6427716.1"/>
    </source>
</evidence>
<keyword evidence="2" id="KW-1133">Transmembrane helix</keyword>
<dbReference type="EMBL" id="CAJMWV010001114">
    <property type="protein sequence ID" value="CAE6427716.1"/>
    <property type="molecule type" value="Genomic_DNA"/>
</dbReference>
<feature type="transmembrane region" description="Helical" evidence="2">
    <location>
        <begin position="53"/>
        <end position="74"/>
    </location>
</feature>
<comment type="caution">
    <text evidence="3">The sequence shown here is derived from an EMBL/GenBank/DDBJ whole genome shotgun (WGS) entry which is preliminary data.</text>
</comment>
<feature type="transmembrane region" description="Helical" evidence="2">
    <location>
        <begin position="86"/>
        <end position="109"/>
    </location>
</feature>
<accession>A0A8H3ALH2</accession>
<dbReference type="Proteomes" id="UP000663831">
    <property type="component" value="Unassembled WGS sequence"/>
</dbReference>
<dbReference type="AlphaFoldDB" id="A0A8H3ALH2"/>